<organism evidence="1 2">
    <name type="scientific">Armillaria gallica</name>
    <name type="common">Bulbous honey fungus</name>
    <name type="synonym">Armillaria bulbosa</name>
    <dbReference type="NCBI Taxonomy" id="47427"/>
    <lineage>
        <taxon>Eukaryota</taxon>
        <taxon>Fungi</taxon>
        <taxon>Dikarya</taxon>
        <taxon>Basidiomycota</taxon>
        <taxon>Agaricomycotina</taxon>
        <taxon>Agaricomycetes</taxon>
        <taxon>Agaricomycetidae</taxon>
        <taxon>Agaricales</taxon>
        <taxon>Marasmiineae</taxon>
        <taxon>Physalacriaceae</taxon>
        <taxon>Armillaria</taxon>
    </lineage>
</organism>
<gene>
    <name evidence="1" type="ORF">ARMGADRAFT_1063063</name>
</gene>
<reference evidence="2" key="1">
    <citation type="journal article" date="2017" name="Nat. Ecol. Evol.">
        <title>Genome expansion and lineage-specific genetic innovations in the forest pathogenic fungi Armillaria.</title>
        <authorList>
            <person name="Sipos G."/>
            <person name="Prasanna A.N."/>
            <person name="Walter M.C."/>
            <person name="O'Connor E."/>
            <person name="Balint B."/>
            <person name="Krizsan K."/>
            <person name="Kiss B."/>
            <person name="Hess J."/>
            <person name="Varga T."/>
            <person name="Slot J."/>
            <person name="Riley R."/>
            <person name="Boka B."/>
            <person name="Rigling D."/>
            <person name="Barry K."/>
            <person name="Lee J."/>
            <person name="Mihaltcheva S."/>
            <person name="LaButti K."/>
            <person name="Lipzen A."/>
            <person name="Waldron R."/>
            <person name="Moloney N.M."/>
            <person name="Sperisen C."/>
            <person name="Kredics L."/>
            <person name="Vagvoelgyi C."/>
            <person name="Patrignani A."/>
            <person name="Fitzpatrick D."/>
            <person name="Nagy I."/>
            <person name="Doyle S."/>
            <person name="Anderson J.B."/>
            <person name="Grigoriev I.V."/>
            <person name="Gueldener U."/>
            <person name="Muensterkoetter M."/>
            <person name="Nagy L.G."/>
        </authorList>
    </citation>
    <scope>NUCLEOTIDE SEQUENCE [LARGE SCALE GENOMIC DNA]</scope>
    <source>
        <strain evidence="2">Ar21-2</strain>
    </source>
</reference>
<dbReference type="Proteomes" id="UP000217790">
    <property type="component" value="Unassembled WGS sequence"/>
</dbReference>
<evidence type="ECO:0000313" key="1">
    <source>
        <dbReference type="EMBL" id="PBK92810.1"/>
    </source>
</evidence>
<name>A0A2H3DFA0_ARMGA</name>
<sequence>MLVVVVIFSSPLDPNCREYPAASGRIPRYRLHSRRDTKYAPVAGQTEIAKTLDREDKESRQNAVKSETSFWQSHLISSQHGTVPSGTPDARIQLGLWTFVPWKSLGFRKPVEEIRRTRRPIHCCGMRDSSHSTPRLMTVIRLLELLDCHQLAVSVGRITALVTRAMVSVQFLPQLERHSYLLLLVCPVDGPAQQSVPTLRDVRNGAWLAVLRTNNVAQRQLWKFERYLLVLGLGSLDIPPTRKELGGPTDRTPITILVLSAVIDRTRTQTVRQPSNRCSRIVIFECTQLVLSVIWIGGLRYASELGNCVETTYHGFFCYAGFITGKAIWKTSPGPSKPLSPVGTTYLPNFQAQLCNTLQ</sequence>
<accession>A0A2H3DFA0</accession>
<proteinExistence type="predicted"/>
<keyword evidence="2" id="KW-1185">Reference proteome</keyword>
<dbReference type="EMBL" id="KZ293657">
    <property type="protein sequence ID" value="PBK92810.1"/>
    <property type="molecule type" value="Genomic_DNA"/>
</dbReference>
<protein>
    <submittedName>
        <fullName evidence="1">Uncharacterized protein</fullName>
    </submittedName>
</protein>
<dbReference type="InParanoid" id="A0A2H3DFA0"/>
<dbReference type="AlphaFoldDB" id="A0A2H3DFA0"/>
<evidence type="ECO:0000313" key="2">
    <source>
        <dbReference type="Proteomes" id="UP000217790"/>
    </source>
</evidence>